<reference evidence="1" key="1">
    <citation type="submission" date="2021-06" db="EMBL/GenBank/DDBJ databases">
        <authorList>
            <person name="Kallberg Y."/>
            <person name="Tangrot J."/>
            <person name="Rosling A."/>
        </authorList>
    </citation>
    <scope>NUCLEOTIDE SEQUENCE</scope>
    <source>
        <strain evidence="1">AU212A</strain>
    </source>
</reference>
<protein>
    <submittedName>
        <fullName evidence="1">6144_t:CDS:1</fullName>
    </submittedName>
</protein>
<evidence type="ECO:0000313" key="2">
    <source>
        <dbReference type="Proteomes" id="UP000789860"/>
    </source>
</evidence>
<gene>
    <name evidence="1" type="ORF">SCALOS_LOCUS4115</name>
</gene>
<accession>A0ACA9LEV1</accession>
<proteinExistence type="predicted"/>
<name>A0ACA9LEV1_9GLOM</name>
<comment type="caution">
    <text evidence="1">The sequence shown here is derived from an EMBL/GenBank/DDBJ whole genome shotgun (WGS) entry which is preliminary data.</text>
</comment>
<evidence type="ECO:0000313" key="1">
    <source>
        <dbReference type="EMBL" id="CAG8522189.1"/>
    </source>
</evidence>
<dbReference type="Proteomes" id="UP000789860">
    <property type="component" value="Unassembled WGS sequence"/>
</dbReference>
<sequence length="115" mass="13266">SAFSTAKNDFKKTHDLTNHLNRKFKYKQTQIPNLVHPPNPNISKPQLLASNPLSSLVYICEKEESKRGQTMYLSIEDLANWLVNPKIKNNLTIINKKVPKTDIEWFDLIEKSSSK</sequence>
<keyword evidence="2" id="KW-1185">Reference proteome</keyword>
<dbReference type="EMBL" id="CAJVPM010005279">
    <property type="protein sequence ID" value="CAG8522189.1"/>
    <property type="molecule type" value="Genomic_DNA"/>
</dbReference>
<organism evidence="1 2">
    <name type="scientific">Scutellospora calospora</name>
    <dbReference type="NCBI Taxonomy" id="85575"/>
    <lineage>
        <taxon>Eukaryota</taxon>
        <taxon>Fungi</taxon>
        <taxon>Fungi incertae sedis</taxon>
        <taxon>Mucoromycota</taxon>
        <taxon>Glomeromycotina</taxon>
        <taxon>Glomeromycetes</taxon>
        <taxon>Diversisporales</taxon>
        <taxon>Gigasporaceae</taxon>
        <taxon>Scutellospora</taxon>
    </lineage>
</organism>
<feature type="non-terminal residue" evidence="1">
    <location>
        <position position="1"/>
    </location>
</feature>